<proteinExistence type="predicted"/>
<gene>
    <name evidence="3" type="ORF">IRJ41_005995</name>
</gene>
<dbReference type="EMBL" id="JAFHDT010000014">
    <property type="protein sequence ID" value="KAI7800552.1"/>
    <property type="molecule type" value="Genomic_DNA"/>
</dbReference>
<evidence type="ECO:0000313" key="3">
    <source>
        <dbReference type="EMBL" id="KAI7800552.1"/>
    </source>
</evidence>
<dbReference type="OrthoDB" id="691673at2759"/>
<feature type="domain" description="Myb/SANT-like DNA-binding" evidence="2">
    <location>
        <begin position="7"/>
        <end position="95"/>
    </location>
</feature>
<dbReference type="InterPro" id="IPR044822">
    <property type="entry name" value="Myb_DNA-bind_4"/>
</dbReference>
<protein>
    <recommendedName>
        <fullName evidence="2">Myb/SANT-like DNA-binding domain-containing protein</fullName>
    </recommendedName>
</protein>
<dbReference type="Proteomes" id="UP001059041">
    <property type="component" value="Linkage Group LG14"/>
</dbReference>
<dbReference type="Gene3D" id="1.10.10.60">
    <property type="entry name" value="Homeodomain-like"/>
    <property type="match status" value="1"/>
</dbReference>
<feature type="region of interest" description="Disordered" evidence="1">
    <location>
        <begin position="253"/>
        <end position="273"/>
    </location>
</feature>
<name>A0A9W7WGC6_TRIRA</name>
<evidence type="ECO:0000313" key="4">
    <source>
        <dbReference type="Proteomes" id="UP001059041"/>
    </source>
</evidence>
<feature type="compositionally biased region" description="Low complexity" evidence="1">
    <location>
        <begin position="142"/>
        <end position="154"/>
    </location>
</feature>
<dbReference type="Pfam" id="PF13837">
    <property type="entry name" value="Myb_DNA-bind_4"/>
    <property type="match status" value="1"/>
</dbReference>
<comment type="caution">
    <text evidence="3">The sequence shown here is derived from an EMBL/GenBank/DDBJ whole genome shotgun (WGS) entry which is preliminary data.</text>
</comment>
<dbReference type="PANTHER" id="PTHR47595">
    <property type="entry name" value="HEAT SHOCK 70 KDA PROTEIN 14"/>
    <property type="match status" value="1"/>
</dbReference>
<organism evidence="3 4">
    <name type="scientific">Triplophysa rosa</name>
    <name type="common">Cave loach</name>
    <dbReference type="NCBI Taxonomy" id="992332"/>
    <lineage>
        <taxon>Eukaryota</taxon>
        <taxon>Metazoa</taxon>
        <taxon>Chordata</taxon>
        <taxon>Craniata</taxon>
        <taxon>Vertebrata</taxon>
        <taxon>Euteleostomi</taxon>
        <taxon>Actinopterygii</taxon>
        <taxon>Neopterygii</taxon>
        <taxon>Teleostei</taxon>
        <taxon>Ostariophysi</taxon>
        <taxon>Cypriniformes</taxon>
        <taxon>Nemacheilidae</taxon>
        <taxon>Triplophysa</taxon>
    </lineage>
</organism>
<evidence type="ECO:0000259" key="2">
    <source>
        <dbReference type="Pfam" id="PF13837"/>
    </source>
</evidence>
<accession>A0A9W7WGC6</accession>
<sequence>MSCNRGNNWSEREIKELLLIRGEEEISRQIDGTVRDNNVYCSIAEKLRLCGVQRDKKQVTAKLKSLKGCYLKTKDYNNTSGVTPKSFPFYDMCDNIWGHRPCASPVNAVGCLTQTQEGAPSPNDNISADGDDDGNDDEHICPPTRSTTESTSTPPRKKRRMSKADHVQAMNTALLKHLNESEEKFFAREEQLLQMQREWEKEAELRQRETVLEMTREIRAMQQETVTQFGNILASVFPSNAARSTVHHPFTHQWRSGTSAAPSTVPHSYSEEEPYERVMPYI</sequence>
<keyword evidence="4" id="KW-1185">Reference proteome</keyword>
<reference evidence="3" key="1">
    <citation type="submission" date="2021-02" db="EMBL/GenBank/DDBJ databases">
        <title>Comparative genomics reveals that relaxation of natural selection precedes convergent phenotypic evolution of cavefish.</title>
        <authorList>
            <person name="Peng Z."/>
        </authorList>
    </citation>
    <scope>NUCLEOTIDE SEQUENCE</scope>
    <source>
        <tissue evidence="3">Muscle</tissue>
    </source>
</reference>
<evidence type="ECO:0000256" key="1">
    <source>
        <dbReference type="SAM" id="MobiDB-lite"/>
    </source>
</evidence>
<dbReference type="PANTHER" id="PTHR47595:SF1">
    <property type="entry name" value="MYB_SANT-LIKE DNA-BINDING DOMAIN-CONTAINING PROTEIN"/>
    <property type="match status" value="1"/>
</dbReference>
<dbReference type="AlphaFoldDB" id="A0A9W7WGC6"/>
<feature type="compositionally biased region" description="Polar residues" evidence="1">
    <location>
        <begin position="253"/>
        <end position="267"/>
    </location>
</feature>
<feature type="region of interest" description="Disordered" evidence="1">
    <location>
        <begin position="114"/>
        <end position="165"/>
    </location>
</feature>